<name>G7E5I6_MIXOS</name>
<evidence type="ECO:0000313" key="1">
    <source>
        <dbReference type="EMBL" id="GAA98096.1"/>
    </source>
</evidence>
<organism evidence="1 2">
    <name type="scientific">Mixia osmundae (strain CBS 9802 / IAM 14324 / JCM 22182 / KY 12970)</name>
    <dbReference type="NCBI Taxonomy" id="764103"/>
    <lineage>
        <taxon>Eukaryota</taxon>
        <taxon>Fungi</taxon>
        <taxon>Dikarya</taxon>
        <taxon>Basidiomycota</taxon>
        <taxon>Pucciniomycotina</taxon>
        <taxon>Mixiomycetes</taxon>
        <taxon>Mixiales</taxon>
        <taxon>Mixiaceae</taxon>
        <taxon>Mixia</taxon>
    </lineage>
</organism>
<comment type="caution">
    <text evidence="1">The sequence shown here is derived from an EMBL/GenBank/DDBJ whole genome shotgun (WGS) entry which is preliminary data.</text>
</comment>
<dbReference type="Proteomes" id="UP000009131">
    <property type="component" value="Unassembled WGS sequence"/>
</dbReference>
<dbReference type="HOGENOM" id="CLU_3359875_0_0_1"/>
<sequence length="36" mass="4164">MAPRFMNPKAMQQNNKQDRVVTAEIIRNSPSCRDLC</sequence>
<reference evidence="1 2" key="2">
    <citation type="journal article" date="2012" name="Open Biol.">
        <title>Characteristics of nucleosomes and linker DNA regions on the genome of the basidiomycete Mixia osmundae revealed by mono- and dinucleosome mapping.</title>
        <authorList>
            <person name="Nishida H."/>
            <person name="Kondo S."/>
            <person name="Matsumoto T."/>
            <person name="Suzuki Y."/>
            <person name="Yoshikawa H."/>
            <person name="Taylor T.D."/>
            <person name="Sugiyama J."/>
        </authorList>
    </citation>
    <scope>NUCLEOTIDE SEQUENCE [LARGE SCALE GENOMIC DNA]</scope>
    <source>
        <strain evidence="2">CBS 9802 / IAM 14324 / JCM 22182 / KY 12970</strain>
    </source>
</reference>
<keyword evidence="2" id="KW-1185">Reference proteome</keyword>
<evidence type="ECO:0000313" key="2">
    <source>
        <dbReference type="Proteomes" id="UP000009131"/>
    </source>
</evidence>
<accession>G7E5I6</accession>
<dbReference type="AlphaFoldDB" id="G7E5I6"/>
<proteinExistence type="predicted"/>
<gene>
    <name evidence="1" type="primary">Mo04779</name>
    <name evidence="1" type="ORF">E5Q_04779</name>
</gene>
<dbReference type="InParanoid" id="G7E5I6"/>
<dbReference type="EMBL" id="BABT02000150">
    <property type="protein sequence ID" value="GAA98096.1"/>
    <property type="molecule type" value="Genomic_DNA"/>
</dbReference>
<protein>
    <submittedName>
        <fullName evidence="1">Uncharacterized protein</fullName>
    </submittedName>
</protein>
<reference evidence="1 2" key="1">
    <citation type="journal article" date="2011" name="J. Gen. Appl. Microbiol.">
        <title>Draft genome sequencing of the enigmatic basidiomycete Mixia osmundae.</title>
        <authorList>
            <person name="Nishida H."/>
            <person name="Nagatsuka Y."/>
            <person name="Sugiyama J."/>
        </authorList>
    </citation>
    <scope>NUCLEOTIDE SEQUENCE [LARGE SCALE GENOMIC DNA]</scope>
    <source>
        <strain evidence="2">CBS 9802 / IAM 14324 / JCM 22182 / KY 12970</strain>
    </source>
</reference>